<accession>A0ABN7WAX9</accession>
<dbReference type="EMBL" id="CAJVQB010037364">
    <property type="protein sequence ID" value="CAG8825139.1"/>
    <property type="molecule type" value="Genomic_DNA"/>
</dbReference>
<evidence type="ECO:0000313" key="2">
    <source>
        <dbReference type="Proteomes" id="UP000789901"/>
    </source>
</evidence>
<evidence type="ECO:0000313" key="1">
    <source>
        <dbReference type="EMBL" id="CAG8825139.1"/>
    </source>
</evidence>
<sequence>MEISEEDYKTIEENSSSLNITTSTTDICHKLCEFLTKNKQREDLDSKDRIEIEKKNRLFLEDYWEVHRIITYWYGHYLYNGIGGGKDKKKSIDLFKQAAYKGYEEAINFCKKNNIEYLISKNNYLKIFKNALKLHKSRNKSNKIDVEEKNRKLFTELYNNKYFELDSSGEIAYWITYYSSKGYKSDKKLAGDEALELLKLAAKREYNQAIEFCENSDIEYPISEKNYLKKFKYALNLYKSRNESNKFEEKNHKLFTELYNKRYYKLDLSGEIAFWIFDYFKNGYGSDKKPTKEDKFIAIKLLEVAAKNKSDSLISYLWPNKNSCNSY</sequence>
<gene>
    <name evidence="1" type="ORF">GMARGA_LOCUS28764</name>
</gene>
<proteinExistence type="predicted"/>
<keyword evidence="2" id="KW-1185">Reference proteome</keyword>
<dbReference type="Proteomes" id="UP000789901">
    <property type="component" value="Unassembled WGS sequence"/>
</dbReference>
<reference evidence="1 2" key="1">
    <citation type="submission" date="2021-06" db="EMBL/GenBank/DDBJ databases">
        <authorList>
            <person name="Kallberg Y."/>
            <person name="Tangrot J."/>
            <person name="Rosling A."/>
        </authorList>
    </citation>
    <scope>NUCLEOTIDE SEQUENCE [LARGE SCALE GENOMIC DNA]</scope>
    <source>
        <strain evidence="1 2">120-4 pot B 10/14</strain>
    </source>
</reference>
<name>A0ABN7WAX9_GIGMA</name>
<organism evidence="1 2">
    <name type="scientific">Gigaspora margarita</name>
    <dbReference type="NCBI Taxonomy" id="4874"/>
    <lineage>
        <taxon>Eukaryota</taxon>
        <taxon>Fungi</taxon>
        <taxon>Fungi incertae sedis</taxon>
        <taxon>Mucoromycota</taxon>
        <taxon>Glomeromycotina</taxon>
        <taxon>Glomeromycetes</taxon>
        <taxon>Diversisporales</taxon>
        <taxon>Gigasporaceae</taxon>
        <taxon>Gigaspora</taxon>
    </lineage>
</organism>
<protein>
    <submittedName>
        <fullName evidence="1">46226_t:CDS:1</fullName>
    </submittedName>
</protein>
<comment type="caution">
    <text evidence="1">The sequence shown here is derived from an EMBL/GenBank/DDBJ whole genome shotgun (WGS) entry which is preliminary data.</text>
</comment>